<protein>
    <submittedName>
        <fullName evidence="8">Uncharacterized protein</fullName>
    </submittedName>
</protein>
<gene>
    <name evidence="8" type="ORF">HJG59_008352</name>
</gene>
<reference evidence="8 9" key="1">
    <citation type="journal article" date="2020" name="Nature">
        <title>Six reference-quality genomes reveal evolution of bat adaptations.</title>
        <authorList>
            <person name="Jebb D."/>
            <person name="Huang Z."/>
            <person name="Pippel M."/>
            <person name="Hughes G.M."/>
            <person name="Lavrichenko K."/>
            <person name="Devanna P."/>
            <person name="Winkler S."/>
            <person name="Jermiin L.S."/>
            <person name="Skirmuntt E.C."/>
            <person name="Katzourakis A."/>
            <person name="Burkitt-Gray L."/>
            <person name="Ray D.A."/>
            <person name="Sullivan K.A.M."/>
            <person name="Roscito J.G."/>
            <person name="Kirilenko B.M."/>
            <person name="Davalos L.M."/>
            <person name="Corthals A.P."/>
            <person name="Power M.L."/>
            <person name="Jones G."/>
            <person name="Ransome R.D."/>
            <person name="Dechmann D.K.N."/>
            <person name="Locatelli A.G."/>
            <person name="Puechmaille S.J."/>
            <person name="Fedrigo O."/>
            <person name="Jarvis E.D."/>
            <person name="Hiller M."/>
            <person name="Vernes S.C."/>
            <person name="Myers E.W."/>
            <person name="Teeling E.C."/>
        </authorList>
    </citation>
    <scope>NUCLEOTIDE SEQUENCE [LARGE SCALE GENOMIC DNA]</scope>
    <source>
        <strain evidence="8">MMolMol1</strain>
        <tissue evidence="8">Muscle</tissue>
    </source>
</reference>
<sequence>MIAHTTWRDLFYKLAEVHPGYLMLNFTVKLISDAGYQGEITSVSTACQPLEVFPRVLRTSLATILDGREENLENILPEFAKMVHHGEHTYLFAQATMSVLAQEEQGAPLYPGSPRRSSTSPRRKATTPVRSRWC</sequence>
<evidence type="ECO:0000313" key="8">
    <source>
        <dbReference type="EMBL" id="KAF6450458.1"/>
    </source>
</evidence>
<dbReference type="GO" id="GO:0003723">
    <property type="term" value="F:RNA binding"/>
    <property type="evidence" value="ECO:0007669"/>
    <property type="project" value="TreeGrafter"/>
</dbReference>
<dbReference type="Proteomes" id="UP000550707">
    <property type="component" value="Unassembled WGS sequence"/>
</dbReference>
<organism evidence="8 9">
    <name type="scientific">Molossus molossus</name>
    <name type="common">Pallas' mastiff bat</name>
    <name type="synonym">Vespertilio molossus</name>
    <dbReference type="NCBI Taxonomy" id="27622"/>
    <lineage>
        <taxon>Eukaryota</taxon>
        <taxon>Metazoa</taxon>
        <taxon>Chordata</taxon>
        <taxon>Craniata</taxon>
        <taxon>Vertebrata</taxon>
        <taxon>Euteleostomi</taxon>
        <taxon>Mammalia</taxon>
        <taxon>Eutheria</taxon>
        <taxon>Laurasiatheria</taxon>
        <taxon>Chiroptera</taxon>
        <taxon>Yangochiroptera</taxon>
        <taxon>Molossidae</taxon>
        <taxon>Molossus</taxon>
    </lineage>
</organism>
<dbReference type="GO" id="GO:0034244">
    <property type="term" value="P:negative regulation of transcription elongation by RNA polymerase II"/>
    <property type="evidence" value="ECO:0007669"/>
    <property type="project" value="TreeGrafter"/>
</dbReference>
<accession>A0A7J8FRX9</accession>
<name>A0A7J8FRX9_MOLMO</name>
<keyword evidence="4" id="KW-0805">Transcription regulation</keyword>
<proteinExistence type="inferred from homology"/>
<evidence type="ECO:0000256" key="7">
    <source>
        <dbReference type="SAM" id="MobiDB-lite"/>
    </source>
</evidence>
<keyword evidence="5" id="KW-0804">Transcription</keyword>
<keyword evidence="3" id="KW-0678">Repressor</keyword>
<comment type="similarity">
    <text evidence="2">Belongs to the NELF-D family.</text>
</comment>
<dbReference type="GO" id="GO:0032021">
    <property type="term" value="C:NELF complex"/>
    <property type="evidence" value="ECO:0007669"/>
    <property type="project" value="TreeGrafter"/>
</dbReference>
<evidence type="ECO:0000256" key="1">
    <source>
        <dbReference type="ARBA" id="ARBA00004123"/>
    </source>
</evidence>
<evidence type="ECO:0000256" key="2">
    <source>
        <dbReference type="ARBA" id="ARBA00005726"/>
    </source>
</evidence>
<keyword evidence="9" id="KW-1185">Reference proteome</keyword>
<dbReference type="InParanoid" id="A0A7J8FRX9"/>
<comment type="subcellular location">
    <subcellularLocation>
        <location evidence="1">Nucleus</location>
    </subcellularLocation>
</comment>
<dbReference type="Pfam" id="PF04858">
    <property type="entry name" value="TH1"/>
    <property type="match status" value="1"/>
</dbReference>
<dbReference type="EMBL" id="JACASF010000011">
    <property type="protein sequence ID" value="KAF6450458.1"/>
    <property type="molecule type" value="Genomic_DNA"/>
</dbReference>
<dbReference type="AlphaFoldDB" id="A0A7J8FRX9"/>
<feature type="region of interest" description="Disordered" evidence="7">
    <location>
        <begin position="104"/>
        <end position="134"/>
    </location>
</feature>
<dbReference type="PANTHER" id="PTHR12144:SF0">
    <property type="entry name" value="NEGATIVE ELONGATION FACTOR C_D"/>
    <property type="match status" value="1"/>
</dbReference>
<evidence type="ECO:0000256" key="4">
    <source>
        <dbReference type="ARBA" id="ARBA00023015"/>
    </source>
</evidence>
<comment type="caution">
    <text evidence="8">The sequence shown here is derived from an EMBL/GenBank/DDBJ whole genome shotgun (WGS) entry which is preliminary data.</text>
</comment>
<evidence type="ECO:0000313" key="9">
    <source>
        <dbReference type="Proteomes" id="UP000550707"/>
    </source>
</evidence>
<evidence type="ECO:0000256" key="3">
    <source>
        <dbReference type="ARBA" id="ARBA00022491"/>
    </source>
</evidence>
<dbReference type="PANTHER" id="PTHR12144">
    <property type="entry name" value="NEGATIVE ELONGATION FACTOR D"/>
    <property type="match status" value="1"/>
</dbReference>
<evidence type="ECO:0000256" key="6">
    <source>
        <dbReference type="ARBA" id="ARBA00023242"/>
    </source>
</evidence>
<keyword evidence="6" id="KW-0539">Nucleus</keyword>
<dbReference type="InterPro" id="IPR006942">
    <property type="entry name" value="TH1"/>
</dbReference>
<evidence type="ECO:0000256" key="5">
    <source>
        <dbReference type="ARBA" id="ARBA00023163"/>
    </source>
</evidence>